<keyword evidence="1" id="KW-1133">Transmembrane helix</keyword>
<name>A0A6C0CRU6_9ZZZZ</name>
<feature type="transmembrane region" description="Helical" evidence="1">
    <location>
        <begin position="20"/>
        <end position="40"/>
    </location>
</feature>
<reference evidence="2" key="1">
    <citation type="journal article" date="2020" name="Nature">
        <title>Giant virus diversity and host interactions through global metagenomics.</title>
        <authorList>
            <person name="Schulz F."/>
            <person name="Roux S."/>
            <person name="Paez-Espino D."/>
            <person name="Jungbluth S."/>
            <person name="Walsh D.A."/>
            <person name="Denef V.J."/>
            <person name="McMahon K.D."/>
            <person name="Konstantinidis K.T."/>
            <person name="Eloe-Fadrosh E.A."/>
            <person name="Kyrpides N.C."/>
            <person name="Woyke T."/>
        </authorList>
    </citation>
    <scope>NUCLEOTIDE SEQUENCE</scope>
    <source>
        <strain evidence="2">GVMAG-M-3300021962-46</strain>
    </source>
</reference>
<dbReference type="AlphaFoldDB" id="A0A6C0CRU6"/>
<protein>
    <submittedName>
        <fullName evidence="2">Uncharacterized protein</fullName>
    </submittedName>
</protein>
<organism evidence="2">
    <name type="scientific">viral metagenome</name>
    <dbReference type="NCBI Taxonomy" id="1070528"/>
    <lineage>
        <taxon>unclassified sequences</taxon>
        <taxon>metagenomes</taxon>
        <taxon>organismal metagenomes</taxon>
    </lineage>
</organism>
<accession>A0A6C0CRU6</accession>
<dbReference type="EMBL" id="MN739480">
    <property type="protein sequence ID" value="QHT07191.1"/>
    <property type="molecule type" value="Genomic_DNA"/>
</dbReference>
<sequence length="113" mass="12681">MQELVTLDLGFQKFKVVKQAQIAFYTYLVTIVAIFIMLFMSPMNMGMVALVVVSLLLNLVLMTYGINCLVIGQCDTFAWAVVILIIINTAIVVYSLLNMLFSKKSSKSFGKRK</sequence>
<keyword evidence="1" id="KW-0472">Membrane</keyword>
<keyword evidence="1" id="KW-0812">Transmembrane</keyword>
<evidence type="ECO:0000256" key="1">
    <source>
        <dbReference type="SAM" id="Phobius"/>
    </source>
</evidence>
<proteinExistence type="predicted"/>
<evidence type="ECO:0000313" key="2">
    <source>
        <dbReference type="EMBL" id="QHT07191.1"/>
    </source>
</evidence>
<feature type="transmembrane region" description="Helical" evidence="1">
    <location>
        <begin position="78"/>
        <end position="101"/>
    </location>
</feature>
<feature type="transmembrane region" description="Helical" evidence="1">
    <location>
        <begin position="47"/>
        <end position="66"/>
    </location>
</feature>